<evidence type="ECO:0000313" key="2">
    <source>
        <dbReference type="EMBL" id="EED86460.1"/>
    </source>
</evidence>
<sequence length="414" mass="46959">MLRSSLKLSRCKKHDDLSSNVEKEDYSLPVFRSNELRVKRDGSSASERVPVLAWLVFANCIIIMVAFHGKVMEFVSLISPSSASASEERSPYHYHPSSVEKHVLDNLNGLGLTSSTEYADTCAIVRDTRSPVYADLQNYFSELNHYNDLIKDFQPITHDLRELINANEENIEEVCSITKLHSDGLGGIFKSRLVSNSTDAGAMEPLLPTMRSHKVCNNFAKHVMSMDYLVHDFYSMCKKLKRHSKTVFVDMGASLDFHGSESQPAIYINKIYGKFGFNFDHIYAYEITKKDPSNVFELIPAELQASWHWVNVGVDSRPGSKMNPFTTITNHFSPDDFVVVKLDVDTPAVENLLARQLRDDPKLLELVDQFYFEDHVKQKELKKSWGESAEGSVAESLELMASMREKGVASHYWP</sequence>
<dbReference type="InParanoid" id="B8LDY5"/>
<evidence type="ECO:0000256" key="1">
    <source>
        <dbReference type="SAM" id="Phobius"/>
    </source>
</evidence>
<accession>B8LDY5</accession>
<keyword evidence="3" id="KW-1185">Reference proteome</keyword>
<gene>
    <name evidence="2" type="ORF">THAPSDRAFT_bd1748</name>
</gene>
<feature type="transmembrane region" description="Helical" evidence="1">
    <location>
        <begin position="49"/>
        <end position="69"/>
    </location>
</feature>
<protein>
    <submittedName>
        <fullName evidence="2">Uncharacterized protein</fullName>
    </submittedName>
</protein>
<name>B8LDY5_THAPS</name>
<dbReference type="AlphaFoldDB" id="B8LDY5"/>
<dbReference type="KEGG" id="tps:THAPSDRAFT_bd1748"/>
<dbReference type="Proteomes" id="UP000001449">
    <property type="component" value="Unassembled WGS sequence"/>
</dbReference>
<dbReference type="EMBL" id="DS999423">
    <property type="protein sequence ID" value="EED86460.1"/>
    <property type="molecule type" value="Genomic_DNA"/>
</dbReference>
<proteinExistence type="predicted"/>
<dbReference type="PaxDb" id="35128-Thapsdraft1748"/>
<reference evidence="2 3" key="1">
    <citation type="journal article" date="2004" name="Science">
        <title>The genome of the diatom Thalassiosira pseudonana: ecology, evolution, and metabolism.</title>
        <authorList>
            <person name="Armbrust E.V."/>
            <person name="Berges J.A."/>
            <person name="Bowler C."/>
            <person name="Green B.R."/>
            <person name="Martinez D."/>
            <person name="Putnam N.H."/>
            <person name="Zhou S."/>
            <person name="Allen A.E."/>
            <person name="Apt K.E."/>
            <person name="Bechner M."/>
            <person name="Brzezinski M.A."/>
            <person name="Chaal B.K."/>
            <person name="Chiovitti A."/>
            <person name="Davis A.K."/>
            <person name="Demarest M.S."/>
            <person name="Detter J.C."/>
            <person name="Glavina T."/>
            <person name="Goodstein D."/>
            <person name="Hadi M.Z."/>
            <person name="Hellsten U."/>
            <person name="Hildebrand M."/>
            <person name="Jenkins B.D."/>
            <person name="Jurka J."/>
            <person name="Kapitonov V.V."/>
            <person name="Kroger N."/>
            <person name="Lau W.W."/>
            <person name="Lane T.W."/>
            <person name="Larimer F.W."/>
            <person name="Lippmeier J.C."/>
            <person name="Lucas S."/>
            <person name="Medina M."/>
            <person name="Montsant A."/>
            <person name="Obornik M."/>
            <person name="Parker M.S."/>
            <person name="Palenik B."/>
            <person name="Pazour G.J."/>
            <person name="Richardson P.M."/>
            <person name="Rynearson T.A."/>
            <person name="Saito M.A."/>
            <person name="Schwartz D.C."/>
            <person name="Thamatrakoln K."/>
            <person name="Valentin K."/>
            <person name="Vardi A."/>
            <person name="Wilkerson F.P."/>
            <person name="Rokhsar D.S."/>
        </authorList>
    </citation>
    <scope>NUCLEOTIDE SEQUENCE [LARGE SCALE GENOMIC DNA]</scope>
    <source>
        <strain evidence="2 3">CCMP1335</strain>
    </source>
</reference>
<dbReference type="RefSeq" id="XP_002297243.1">
    <property type="nucleotide sequence ID" value="XM_002297207.1"/>
</dbReference>
<dbReference type="eggNOG" id="ENOG502S980">
    <property type="taxonomic scope" value="Eukaryota"/>
</dbReference>
<keyword evidence="1" id="KW-0812">Transmembrane</keyword>
<keyword evidence="1" id="KW-1133">Transmembrane helix</keyword>
<keyword evidence="1" id="KW-0472">Membrane</keyword>
<dbReference type="HOGENOM" id="CLU_055216_0_0_1"/>
<dbReference type="GeneID" id="7444430"/>
<dbReference type="OMA" id="EMERSWG"/>
<organism evidence="2 3">
    <name type="scientific">Thalassiosira pseudonana</name>
    <name type="common">Marine diatom</name>
    <name type="synonym">Cyclotella nana</name>
    <dbReference type="NCBI Taxonomy" id="35128"/>
    <lineage>
        <taxon>Eukaryota</taxon>
        <taxon>Sar</taxon>
        <taxon>Stramenopiles</taxon>
        <taxon>Ochrophyta</taxon>
        <taxon>Bacillariophyta</taxon>
        <taxon>Coscinodiscophyceae</taxon>
        <taxon>Thalassiosirophycidae</taxon>
        <taxon>Thalassiosirales</taxon>
        <taxon>Thalassiosiraceae</taxon>
        <taxon>Thalassiosira</taxon>
    </lineage>
</organism>
<reference evidence="2 3" key="2">
    <citation type="journal article" date="2008" name="Nature">
        <title>The Phaeodactylum genome reveals the evolutionary history of diatom genomes.</title>
        <authorList>
            <person name="Bowler C."/>
            <person name="Allen A.E."/>
            <person name="Badger J.H."/>
            <person name="Grimwood J."/>
            <person name="Jabbari K."/>
            <person name="Kuo A."/>
            <person name="Maheswari U."/>
            <person name="Martens C."/>
            <person name="Maumus F."/>
            <person name="Otillar R.P."/>
            <person name="Rayko E."/>
            <person name="Salamov A."/>
            <person name="Vandepoele K."/>
            <person name="Beszteri B."/>
            <person name="Gruber A."/>
            <person name="Heijde M."/>
            <person name="Katinka M."/>
            <person name="Mock T."/>
            <person name="Valentin K."/>
            <person name="Verret F."/>
            <person name="Berges J.A."/>
            <person name="Brownlee C."/>
            <person name="Cadoret J.P."/>
            <person name="Chiovitti A."/>
            <person name="Choi C.J."/>
            <person name="Coesel S."/>
            <person name="De Martino A."/>
            <person name="Detter J.C."/>
            <person name="Durkin C."/>
            <person name="Falciatore A."/>
            <person name="Fournet J."/>
            <person name="Haruta M."/>
            <person name="Huysman M.J."/>
            <person name="Jenkins B.D."/>
            <person name="Jiroutova K."/>
            <person name="Jorgensen R.E."/>
            <person name="Joubert Y."/>
            <person name="Kaplan A."/>
            <person name="Kroger N."/>
            <person name="Kroth P.G."/>
            <person name="La Roche J."/>
            <person name="Lindquist E."/>
            <person name="Lommer M."/>
            <person name="Martin-Jezequel V."/>
            <person name="Lopez P.J."/>
            <person name="Lucas S."/>
            <person name="Mangogna M."/>
            <person name="McGinnis K."/>
            <person name="Medlin L.K."/>
            <person name="Montsant A."/>
            <person name="Oudot-Le Secq M.P."/>
            <person name="Napoli C."/>
            <person name="Obornik M."/>
            <person name="Parker M.S."/>
            <person name="Petit J.L."/>
            <person name="Porcel B.M."/>
            <person name="Poulsen N."/>
            <person name="Robison M."/>
            <person name="Rychlewski L."/>
            <person name="Rynearson T.A."/>
            <person name="Schmutz J."/>
            <person name="Shapiro H."/>
            <person name="Siaut M."/>
            <person name="Stanley M."/>
            <person name="Sussman M.R."/>
            <person name="Taylor A.R."/>
            <person name="Vardi A."/>
            <person name="von Dassow P."/>
            <person name="Vyverman W."/>
            <person name="Willis A."/>
            <person name="Wyrwicz L.S."/>
            <person name="Rokhsar D.S."/>
            <person name="Weissenbach J."/>
            <person name="Armbrust E.V."/>
            <person name="Green B.R."/>
            <person name="Van de Peer Y."/>
            <person name="Grigoriev I.V."/>
        </authorList>
    </citation>
    <scope>NUCLEOTIDE SEQUENCE [LARGE SCALE GENOMIC DNA]</scope>
    <source>
        <strain evidence="2 3">CCMP1335</strain>
    </source>
</reference>
<evidence type="ECO:0000313" key="3">
    <source>
        <dbReference type="Proteomes" id="UP000001449"/>
    </source>
</evidence>